<dbReference type="Proteomes" id="UP001432027">
    <property type="component" value="Unassembled WGS sequence"/>
</dbReference>
<comment type="caution">
    <text evidence="1">The sequence shown here is derived from an EMBL/GenBank/DDBJ whole genome shotgun (WGS) entry which is preliminary data.</text>
</comment>
<evidence type="ECO:0000313" key="1">
    <source>
        <dbReference type="EMBL" id="GMS92059.1"/>
    </source>
</evidence>
<name>A0AAV5T9R7_9BILA</name>
<dbReference type="EMBL" id="BTSX01000004">
    <property type="protein sequence ID" value="GMS92059.1"/>
    <property type="molecule type" value="Genomic_DNA"/>
</dbReference>
<accession>A0AAV5T9R7</accession>
<sequence length="174" mass="19553">FHYKVEFIRVGTRRICDYAVTQYEFELSSNMSSQEEHGILLEEDVEERTIKGEIDRGHGHHHHLLHHGDLSCGCRLRALLGDLDHRLVHDFRHFETLSDAREVGDLASGPKMRCTPSFWSAALPSVDDSIRNLGSSSRLIDPLCRLSMAPCSCSVVKLARHSPKSPDGMSTTSE</sequence>
<evidence type="ECO:0000313" key="2">
    <source>
        <dbReference type="Proteomes" id="UP001432027"/>
    </source>
</evidence>
<proteinExistence type="predicted"/>
<organism evidence="1 2">
    <name type="scientific">Pristionchus entomophagus</name>
    <dbReference type="NCBI Taxonomy" id="358040"/>
    <lineage>
        <taxon>Eukaryota</taxon>
        <taxon>Metazoa</taxon>
        <taxon>Ecdysozoa</taxon>
        <taxon>Nematoda</taxon>
        <taxon>Chromadorea</taxon>
        <taxon>Rhabditida</taxon>
        <taxon>Rhabditina</taxon>
        <taxon>Diplogasteromorpha</taxon>
        <taxon>Diplogasteroidea</taxon>
        <taxon>Neodiplogasteridae</taxon>
        <taxon>Pristionchus</taxon>
    </lineage>
</organism>
<reference evidence="1" key="1">
    <citation type="submission" date="2023-10" db="EMBL/GenBank/DDBJ databases">
        <title>Genome assembly of Pristionchus species.</title>
        <authorList>
            <person name="Yoshida K."/>
            <person name="Sommer R.J."/>
        </authorList>
    </citation>
    <scope>NUCLEOTIDE SEQUENCE</scope>
    <source>
        <strain evidence="1">RS0144</strain>
    </source>
</reference>
<dbReference type="AlphaFoldDB" id="A0AAV5T9R7"/>
<keyword evidence="2" id="KW-1185">Reference proteome</keyword>
<feature type="non-terminal residue" evidence="1">
    <location>
        <position position="1"/>
    </location>
</feature>
<gene>
    <name evidence="1" type="ORF">PENTCL1PPCAC_14234</name>
</gene>
<protein>
    <submittedName>
        <fullName evidence="1">Uncharacterized protein</fullName>
    </submittedName>
</protein>